<dbReference type="EMBL" id="KM226332">
    <property type="protein sequence ID" value="AJA91680.1"/>
    <property type="molecule type" value="Genomic_DNA"/>
</dbReference>
<evidence type="ECO:0000313" key="1">
    <source>
        <dbReference type="EMBL" id="AJA91680.1"/>
    </source>
</evidence>
<accession>A0A0A7V4V7</accession>
<sequence>MYIVETLQVLSFETLIVNDNIDRVPLRLKQILRKRYDDALPEKWNWRQINDPVPIEYYCFLMLNRDSYCLELAHFPRTTTLIKLLYHRNDNKNYCINCKTPNNFSTMWLDYQDTWYCVLTNKDWWCCVCRLQPLFVLY</sequence>
<name>A0A0A7V4V7_GVAO</name>
<proteinExistence type="predicted"/>
<organism evidence="1">
    <name type="scientific">Adoxophyes orana granulovirus</name>
    <name type="common">AoGV</name>
    <dbReference type="NCBI Taxonomy" id="170617"/>
    <lineage>
        <taxon>Viruses</taxon>
        <taxon>Viruses incertae sedis</taxon>
        <taxon>Naldaviricetes</taxon>
        <taxon>Lefavirales</taxon>
        <taxon>Baculoviridae</taxon>
        <taxon>Betabaculovirus</taxon>
        <taxon>Betabaculovirus adoranae</taxon>
    </lineage>
</organism>
<reference evidence="1" key="1">
    <citation type="journal article" date="2015" name="J. Gen. Virol.">
        <title>Isolation of an Adoxophyes orana granulovirus (AdorGV) occlusion body morphology mutant: biological activity, genome sequence and relationship to other isolates of AdorGV.</title>
        <authorList>
            <person name="Nakai M."/>
            <person name="Harrison R.L."/>
            <person name="Uchida H."/>
            <person name="Ukuda R."/>
            <person name="Hikihara S."/>
            <person name="Ishii K."/>
            <person name="Kunimi Y."/>
        </authorList>
    </citation>
    <scope>NUCLEOTIDE SEQUENCE</scope>
    <source>
        <strain evidence="1">Miyazaki</strain>
    </source>
</reference>
<protein>
    <submittedName>
        <fullName evidence="1">ADOR40</fullName>
    </submittedName>
</protein>
<organismHost>
    <name type="scientific">Adoxophyes</name>
    <dbReference type="NCBI Taxonomy" id="85584"/>
</organismHost>